<dbReference type="PANTHER" id="PTHR42718">
    <property type="entry name" value="MAJOR FACILITATOR SUPERFAMILY MULTIDRUG TRANSPORTER MFSC"/>
    <property type="match status" value="1"/>
</dbReference>
<keyword evidence="6 7" id="KW-0472">Membrane</keyword>
<dbReference type="AlphaFoldDB" id="A0A8J7SQQ1"/>
<dbReference type="InterPro" id="IPR011701">
    <property type="entry name" value="MFS"/>
</dbReference>
<keyword evidence="4 7" id="KW-0812">Transmembrane</keyword>
<dbReference type="GO" id="GO:0005886">
    <property type="term" value="C:plasma membrane"/>
    <property type="evidence" value="ECO:0007669"/>
    <property type="project" value="UniProtKB-SubCell"/>
</dbReference>
<evidence type="ECO:0000259" key="8">
    <source>
        <dbReference type="PROSITE" id="PS50850"/>
    </source>
</evidence>
<gene>
    <name evidence="9" type="ORF">JI744_02470</name>
</gene>
<dbReference type="EMBL" id="JAESVP010000001">
    <property type="protein sequence ID" value="MBL4926961.1"/>
    <property type="molecule type" value="Genomic_DNA"/>
</dbReference>
<feature type="transmembrane region" description="Helical" evidence="7">
    <location>
        <begin position="327"/>
        <end position="347"/>
    </location>
</feature>
<feature type="transmembrane region" description="Helical" evidence="7">
    <location>
        <begin position="138"/>
        <end position="162"/>
    </location>
</feature>
<feature type="transmembrane region" description="Helical" evidence="7">
    <location>
        <begin position="265"/>
        <end position="288"/>
    </location>
</feature>
<evidence type="ECO:0000256" key="7">
    <source>
        <dbReference type="SAM" id="Phobius"/>
    </source>
</evidence>
<feature type="transmembrane region" description="Helical" evidence="7">
    <location>
        <begin position="168"/>
        <end position="188"/>
    </location>
</feature>
<feature type="domain" description="Major facilitator superfamily (MFS) profile" evidence="8">
    <location>
        <begin position="14"/>
        <end position="457"/>
    </location>
</feature>
<dbReference type="Pfam" id="PF07690">
    <property type="entry name" value="MFS_1"/>
    <property type="match status" value="1"/>
</dbReference>
<evidence type="ECO:0000256" key="2">
    <source>
        <dbReference type="ARBA" id="ARBA00022448"/>
    </source>
</evidence>
<dbReference type="Proteomes" id="UP000619033">
    <property type="component" value="Unassembled WGS sequence"/>
</dbReference>
<dbReference type="PROSITE" id="PS50850">
    <property type="entry name" value="MFS"/>
    <property type="match status" value="1"/>
</dbReference>
<dbReference type="Gene3D" id="1.20.1250.20">
    <property type="entry name" value="MFS general substrate transporter like domains"/>
    <property type="match status" value="1"/>
</dbReference>
<evidence type="ECO:0000256" key="6">
    <source>
        <dbReference type="ARBA" id="ARBA00023136"/>
    </source>
</evidence>
<reference evidence="9" key="1">
    <citation type="submission" date="2021-01" db="EMBL/GenBank/DDBJ databases">
        <title>Genome seq and assembly of Tabrizicola sp. KVB23.</title>
        <authorList>
            <person name="Chhetri G."/>
        </authorList>
    </citation>
    <scope>NUCLEOTIDE SEQUENCE</scope>
    <source>
        <strain evidence="9">KVB23</strain>
    </source>
</reference>
<evidence type="ECO:0000256" key="4">
    <source>
        <dbReference type="ARBA" id="ARBA00022692"/>
    </source>
</evidence>
<keyword evidence="2" id="KW-0813">Transport</keyword>
<comment type="subcellular location">
    <subcellularLocation>
        <location evidence="1">Cell membrane</location>
        <topology evidence="1">Multi-pass membrane protein</topology>
    </subcellularLocation>
</comment>
<dbReference type="RefSeq" id="WP_202657928.1">
    <property type="nucleotide sequence ID" value="NZ_JAESVP010000001.1"/>
</dbReference>
<dbReference type="CDD" id="cd17321">
    <property type="entry name" value="MFS_MMR_MDR_like"/>
    <property type="match status" value="1"/>
</dbReference>
<dbReference type="InterPro" id="IPR020846">
    <property type="entry name" value="MFS_dom"/>
</dbReference>
<feature type="transmembrane region" description="Helical" evidence="7">
    <location>
        <begin position="396"/>
        <end position="417"/>
    </location>
</feature>
<feature type="transmembrane region" description="Helical" evidence="7">
    <location>
        <begin position="200"/>
        <end position="219"/>
    </location>
</feature>
<keyword evidence="3" id="KW-1003">Cell membrane</keyword>
<name>A0A8J7SQQ1_9RHOB</name>
<protein>
    <submittedName>
        <fullName evidence="9">MFS transporter</fullName>
    </submittedName>
</protein>
<dbReference type="SUPFAM" id="SSF103473">
    <property type="entry name" value="MFS general substrate transporter"/>
    <property type="match status" value="1"/>
</dbReference>
<dbReference type="InterPro" id="IPR036259">
    <property type="entry name" value="MFS_trans_sf"/>
</dbReference>
<dbReference type="Gene3D" id="1.20.1720.10">
    <property type="entry name" value="Multidrug resistance protein D"/>
    <property type="match status" value="1"/>
</dbReference>
<keyword evidence="10" id="KW-1185">Reference proteome</keyword>
<feature type="transmembrane region" description="Helical" evidence="7">
    <location>
        <begin position="294"/>
        <end position="315"/>
    </location>
</feature>
<organism evidence="9 10">
    <name type="scientific">Fuscibacter oryzae</name>
    <dbReference type="NCBI Taxonomy" id="2803939"/>
    <lineage>
        <taxon>Bacteria</taxon>
        <taxon>Pseudomonadati</taxon>
        <taxon>Pseudomonadota</taxon>
        <taxon>Alphaproteobacteria</taxon>
        <taxon>Rhodobacterales</taxon>
        <taxon>Paracoccaceae</taxon>
        <taxon>Fuscibacter</taxon>
    </lineage>
</organism>
<comment type="caution">
    <text evidence="9">The sequence shown here is derived from an EMBL/GenBank/DDBJ whole genome shotgun (WGS) entry which is preliminary data.</text>
</comment>
<evidence type="ECO:0000313" key="10">
    <source>
        <dbReference type="Proteomes" id="UP000619033"/>
    </source>
</evidence>
<sequence>MSALSLTAPRTRLATAGPALAMLLASLGTSIANIALPRLAESFQAPFGVVQWVVLGYLLAVTVAIVAAGRLGDRFGHRRMLAAGLWVYTLSAALGAIAPSVWVLIIARVAQGFGAALMMALPVALLRETTPPERLGRAMGLMGTTSAIGTALGPALGGALIAAADWRATFALLAGLGLVALAVVGGGGQATGAARRLPDRAGAVLFALAVMAYALAMTAGPRNPAWMAGLLLGAVVGMGVMLAVSRRAAMPFLPVSSLAAPGLRVALLANMLVTTVMMATLVVGPFYLTRGLGLTAWQAGLIMAIGPVTSALTGVPAGRLVDSVGSLLVARIGLAVSITGALLMAMLPARIGLWGYVAAIALMPPGFQLFQAAITTRVMETAVASERGLISGLLSLSRNLGLVTGASLMAAVFGWIAGSQNIAGLGAAAAGQGLAATFLLAAGLLVVALGLTRIIRR</sequence>
<evidence type="ECO:0000256" key="3">
    <source>
        <dbReference type="ARBA" id="ARBA00022475"/>
    </source>
</evidence>
<evidence type="ECO:0000256" key="1">
    <source>
        <dbReference type="ARBA" id="ARBA00004651"/>
    </source>
</evidence>
<dbReference type="GO" id="GO:0022857">
    <property type="term" value="F:transmembrane transporter activity"/>
    <property type="evidence" value="ECO:0007669"/>
    <property type="project" value="InterPro"/>
</dbReference>
<feature type="transmembrane region" description="Helical" evidence="7">
    <location>
        <begin position="81"/>
        <end position="99"/>
    </location>
</feature>
<proteinExistence type="predicted"/>
<dbReference type="PANTHER" id="PTHR42718:SF46">
    <property type="entry name" value="BLR6921 PROTEIN"/>
    <property type="match status" value="1"/>
</dbReference>
<feature type="transmembrane region" description="Helical" evidence="7">
    <location>
        <begin position="52"/>
        <end position="69"/>
    </location>
</feature>
<dbReference type="PRINTS" id="PR01036">
    <property type="entry name" value="TCRTETB"/>
</dbReference>
<feature type="transmembrane region" description="Helical" evidence="7">
    <location>
        <begin position="105"/>
        <end position="126"/>
    </location>
</feature>
<evidence type="ECO:0000313" key="9">
    <source>
        <dbReference type="EMBL" id="MBL4926961.1"/>
    </source>
</evidence>
<feature type="transmembrane region" description="Helical" evidence="7">
    <location>
        <begin position="429"/>
        <end position="451"/>
    </location>
</feature>
<accession>A0A8J7SQQ1</accession>
<feature type="transmembrane region" description="Helical" evidence="7">
    <location>
        <begin position="225"/>
        <end position="244"/>
    </location>
</feature>
<evidence type="ECO:0000256" key="5">
    <source>
        <dbReference type="ARBA" id="ARBA00022989"/>
    </source>
</evidence>
<feature type="transmembrane region" description="Helical" evidence="7">
    <location>
        <begin position="353"/>
        <end position="375"/>
    </location>
</feature>
<keyword evidence="5 7" id="KW-1133">Transmembrane helix</keyword>